<keyword evidence="3" id="KW-1185">Reference proteome</keyword>
<evidence type="ECO:0000313" key="3">
    <source>
        <dbReference type="Proteomes" id="UP000318017"/>
    </source>
</evidence>
<dbReference type="EMBL" id="CP036298">
    <property type="protein sequence ID" value="QDV24953.1"/>
    <property type="molecule type" value="Genomic_DNA"/>
</dbReference>
<protein>
    <submittedName>
        <fullName evidence="2">Uncharacterized protein</fullName>
    </submittedName>
</protein>
<evidence type="ECO:0000313" key="2">
    <source>
        <dbReference type="EMBL" id="QDV24953.1"/>
    </source>
</evidence>
<organism evidence="2 3">
    <name type="scientific">Aureliella helgolandensis</name>
    <dbReference type="NCBI Taxonomy" id="2527968"/>
    <lineage>
        <taxon>Bacteria</taxon>
        <taxon>Pseudomonadati</taxon>
        <taxon>Planctomycetota</taxon>
        <taxon>Planctomycetia</taxon>
        <taxon>Pirellulales</taxon>
        <taxon>Pirellulaceae</taxon>
        <taxon>Aureliella</taxon>
    </lineage>
</organism>
<reference evidence="2 3" key="1">
    <citation type="submission" date="2019-02" db="EMBL/GenBank/DDBJ databases">
        <title>Deep-cultivation of Planctomycetes and their phenomic and genomic characterization uncovers novel biology.</title>
        <authorList>
            <person name="Wiegand S."/>
            <person name="Jogler M."/>
            <person name="Boedeker C."/>
            <person name="Pinto D."/>
            <person name="Vollmers J."/>
            <person name="Rivas-Marin E."/>
            <person name="Kohn T."/>
            <person name="Peeters S.H."/>
            <person name="Heuer A."/>
            <person name="Rast P."/>
            <person name="Oberbeckmann S."/>
            <person name="Bunk B."/>
            <person name="Jeske O."/>
            <person name="Meyerdierks A."/>
            <person name="Storesund J.E."/>
            <person name="Kallscheuer N."/>
            <person name="Luecker S."/>
            <person name="Lage O.M."/>
            <person name="Pohl T."/>
            <person name="Merkel B.J."/>
            <person name="Hornburger P."/>
            <person name="Mueller R.-W."/>
            <person name="Bruemmer F."/>
            <person name="Labrenz M."/>
            <person name="Spormann A.M."/>
            <person name="Op den Camp H."/>
            <person name="Overmann J."/>
            <person name="Amann R."/>
            <person name="Jetten M.S.M."/>
            <person name="Mascher T."/>
            <person name="Medema M.H."/>
            <person name="Devos D.P."/>
            <person name="Kaster A.-K."/>
            <person name="Ovreas L."/>
            <person name="Rohde M."/>
            <person name="Galperin M.Y."/>
            <person name="Jogler C."/>
        </authorList>
    </citation>
    <scope>NUCLEOTIDE SEQUENCE [LARGE SCALE GENOMIC DNA]</scope>
    <source>
        <strain evidence="2 3">Q31a</strain>
    </source>
</reference>
<dbReference type="SUPFAM" id="SSF160935">
    <property type="entry name" value="VPA0735-like"/>
    <property type="match status" value="1"/>
</dbReference>
<gene>
    <name evidence="2" type="ORF">Q31a_32750</name>
</gene>
<evidence type="ECO:0000256" key="1">
    <source>
        <dbReference type="SAM" id="MobiDB-lite"/>
    </source>
</evidence>
<dbReference type="Proteomes" id="UP000318017">
    <property type="component" value="Chromosome"/>
</dbReference>
<proteinExistence type="predicted"/>
<name>A0A518G8N8_9BACT</name>
<dbReference type="AlphaFoldDB" id="A0A518G8N8"/>
<feature type="region of interest" description="Disordered" evidence="1">
    <location>
        <begin position="1"/>
        <end position="24"/>
    </location>
</feature>
<sequence>MRENADGSHEIYIAPKSPAGQEGNWQEIMCSNPRLYGTMQRVREFLLEHLLRLLYTIRTGHLSPTQHHPLGSSINSNFPGGAIRVA</sequence>
<dbReference type="KEGG" id="ahel:Q31a_32750"/>
<accession>A0A518G8N8</accession>